<organism evidence="1 2">
    <name type="scientific">Bambusicola thoracicus</name>
    <name type="common">Chinese bamboo-partridge</name>
    <name type="synonym">Perdix thoracica</name>
    <dbReference type="NCBI Taxonomy" id="9083"/>
    <lineage>
        <taxon>Eukaryota</taxon>
        <taxon>Metazoa</taxon>
        <taxon>Chordata</taxon>
        <taxon>Craniata</taxon>
        <taxon>Vertebrata</taxon>
        <taxon>Euteleostomi</taxon>
        <taxon>Archelosauria</taxon>
        <taxon>Archosauria</taxon>
        <taxon>Dinosauria</taxon>
        <taxon>Saurischia</taxon>
        <taxon>Theropoda</taxon>
        <taxon>Coelurosauria</taxon>
        <taxon>Aves</taxon>
        <taxon>Neognathae</taxon>
        <taxon>Galloanserae</taxon>
        <taxon>Galliformes</taxon>
        <taxon>Phasianidae</taxon>
        <taxon>Perdicinae</taxon>
        <taxon>Bambusicola</taxon>
    </lineage>
</organism>
<comment type="caution">
    <text evidence="1">The sequence shown here is derived from an EMBL/GenBank/DDBJ whole genome shotgun (WGS) entry which is preliminary data.</text>
</comment>
<keyword evidence="2" id="KW-1185">Reference proteome</keyword>
<feature type="non-terminal residue" evidence="1">
    <location>
        <position position="1"/>
    </location>
</feature>
<evidence type="ECO:0000313" key="1">
    <source>
        <dbReference type="EMBL" id="POI21228.1"/>
    </source>
</evidence>
<protein>
    <recommendedName>
        <fullName evidence="3">Ras-associating domain-containing protein</fullName>
    </recommendedName>
</protein>
<proteinExistence type="predicted"/>
<evidence type="ECO:0000313" key="2">
    <source>
        <dbReference type="Proteomes" id="UP000237246"/>
    </source>
</evidence>
<dbReference type="Proteomes" id="UP000237246">
    <property type="component" value="Unassembled WGS sequence"/>
</dbReference>
<gene>
    <name evidence="1" type="ORF">CIB84_015025</name>
</gene>
<dbReference type="EMBL" id="PPHD01071798">
    <property type="protein sequence ID" value="POI21228.1"/>
    <property type="molecule type" value="Genomic_DNA"/>
</dbReference>
<name>A0A2P4SAS6_BAMTH</name>
<reference evidence="1 2" key="1">
    <citation type="submission" date="2018-01" db="EMBL/GenBank/DDBJ databases">
        <title>Comparison of the Chinese Bamboo Partridge and Red Junglefowl genome sequences highlights the importance of demography in genome evolution.</title>
        <authorList>
            <person name="Tiley G.P."/>
            <person name="Kimball R.T."/>
            <person name="Braun E.L."/>
            <person name="Burleigh J.G."/>
        </authorList>
    </citation>
    <scope>NUCLEOTIDE SEQUENCE [LARGE SCALE GENOMIC DNA]</scope>
    <source>
        <strain evidence="1">RTK389</strain>
        <tissue evidence="1">Blood</tissue>
    </source>
</reference>
<evidence type="ECO:0008006" key="3">
    <source>
        <dbReference type="Google" id="ProtNLM"/>
    </source>
</evidence>
<accession>A0A2P4SAS6</accession>
<sequence>SHRYLLPTPSSATLTEVSAAICEVVNLRTRKHSPRLYLIMASQTDEDSQQLSTSEDLHHLLSHNKIF</sequence>
<dbReference type="AlphaFoldDB" id="A0A2P4SAS6"/>